<dbReference type="EMBL" id="JAADYS010001408">
    <property type="protein sequence ID" value="KAF4463196.1"/>
    <property type="molecule type" value="Genomic_DNA"/>
</dbReference>
<gene>
    <name evidence="2" type="ORF">FALBO_9986</name>
</gene>
<protein>
    <recommendedName>
        <fullName evidence="4">C2H2-type domain-containing protein</fullName>
    </recommendedName>
</protein>
<feature type="region of interest" description="Disordered" evidence="1">
    <location>
        <begin position="1"/>
        <end position="95"/>
    </location>
</feature>
<sequence>MGNCRFPLSPQGTPTRRTRARKHLPRQPARTQRNRRGCRKISVPRNSPSSSFRDSSNASSYVTPPASEDESLGDFGDSESDSDSDNGSCCGDEHKLPKDYTLPKDHIFQRARRLLLRLFRERIGPLIKSSLYADPPEDKQPACEGCKSSNWQQEPACLNEADIHSDEEHGDDGSILATLPQGHIRFACPFQASQPQQHRQCLLQHDLITPERVITHVQRHHMKPPYCPICSQTFDTITNCDNHVIVRTCQLRELIIPEGINLYQKARLRERDNPQLSNMERWNRIYATIFPCARLPPSPYLDQGHARAVSIARDYWAKNGQNEVAKFLKGQGLLNEVGKDDEIAQVALCQLVLRDILNELVEEYGGA</sequence>
<dbReference type="PANTHER" id="PTHR38166:SF1">
    <property type="entry name" value="C2H2-TYPE DOMAIN-CONTAINING PROTEIN"/>
    <property type="match status" value="1"/>
</dbReference>
<keyword evidence="3" id="KW-1185">Reference proteome</keyword>
<dbReference type="AlphaFoldDB" id="A0A8H4L6T6"/>
<dbReference type="Proteomes" id="UP000554235">
    <property type="component" value="Unassembled WGS sequence"/>
</dbReference>
<comment type="caution">
    <text evidence="2">The sequence shown here is derived from an EMBL/GenBank/DDBJ whole genome shotgun (WGS) entry which is preliminary data.</text>
</comment>
<feature type="compositionally biased region" description="Basic residues" evidence="1">
    <location>
        <begin position="16"/>
        <end position="25"/>
    </location>
</feature>
<feature type="compositionally biased region" description="Acidic residues" evidence="1">
    <location>
        <begin position="67"/>
        <end position="84"/>
    </location>
</feature>
<evidence type="ECO:0000256" key="1">
    <source>
        <dbReference type="SAM" id="MobiDB-lite"/>
    </source>
</evidence>
<evidence type="ECO:0000313" key="2">
    <source>
        <dbReference type="EMBL" id="KAF4463196.1"/>
    </source>
</evidence>
<accession>A0A8H4L6T6</accession>
<dbReference type="OrthoDB" id="5241264at2759"/>
<evidence type="ECO:0000313" key="3">
    <source>
        <dbReference type="Proteomes" id="UP000554235"/>
    </source>
</evidence>
<organism evidence="2 3">
    <name type="scientific">Fusarium albosuccineum</name>
    <dbReference type="NCBI Taxonomy" id="1237068"/>
    <lineage>
        <taxon>Eukaryota</taxon>
        <taxon>Fungi</taxon>
        <taxon>Dikarya</taxon>
        <taxon>Ascomycota</taxon>
        <taxon>Pezizomycotina</taxon>
        <taxon>Sordariomycetes</taxon>
        <taxon>Hypocreomycetidae</taxon>
        <taxon>Hypocreales</taxon>
        <taxon>Nectriaceae</taxon>
        <taxon>Fusarium</taxon>
        <taxon>Fusarium decemcellulare species complex</taxon>
    </lineage>
</organism>
<evidence type="ECO:0008006" key="4">
    <source>
        <dbReference type="Google" id="ProtNLM"/>
    </source>
</evidence>
<feature type="compositionally biased region" description="Low complexity" evidence="1">
    <location>
        <begin position="47"/>
        <end position="60"/>
    </location>
</feature>
<dbReference type="PANTHER" id="PTHR38166">
    <property type="entry name" value="C2H2-TYPE DOMAIN-CONTAINING PROTEIN-RELATED"/>
    <property type="match status" value="1"/>
</dbReference>
<proteinExistence type="predicted"/>
<reference evidence="2 3" key="1">
    <citation type="submission" date="2020-01" db="EMBL/GenBank/DDBJ databases">
        <title>Identification and distribution of gene clusters putatively required for synthesis of sphingolipid metabolism inhibitors in phylogenetically diverse species of the filamentous fungus Fusarium.</title>
        <authorList>
            <person name="Kim H.-S."/>
            <person name="Busman M."/>
            <person name="Brown D.W."/>
            <person name="Divon H."/>
            <person name="Uhlig S."/>
            <person name="Proctor R.H."/>
        </authorList>
    </citation>
    <scope>NUCLEOTIDE SEQUENCE [LARGE SCALE GENOMIC DNA]</scope>
    <source>
        <strain evidence="2 3">NRRL 20459</strain>
    </source>
</reference>
<name>A0A8H4L6T6_9HYPO</name>